<dbReference type="InterPro" id="IPR049551">
    <property type="entry name" value="PKS_DH_C"/>
</dbReference>
<sequence length="1828" mass="192001">MATDEELRNYLRRAVVDLADVRRRLADAEGRLGEVEESRHDPIAIVGMGCRFPGGVSTPEQLWDLVNTRQDVIGTFPTDRGWDPDLYDPDPEVSGKTYSQLGGFIYEAPEFDAGVFGMSPRAALATDPAHRMLLEICWEVFERAGIDPTALRGSRTGVYAGCMYDYYATRFLNTETPESVDGSLHTANLQSVLSGRVSYTFGLEGPAVTVDTACSTSLVAIHLAVQALRRGECSLALAGGVTVMADPIMFVEFSRQRGLALDGRCKAFSEAADGTSWAEGGGMLLLERLSDAQRNGRQILAVIRGSAINQDGRSNGMTAPNGPSQERVIWQALADARLDARDVDAVEAHGTGTKLGDPIEAQALLATYGKHRDADRPLWLGSLKSNLGHTQAAAGVGGIIKMVLAMRHGVLPATLHADQPSSYVDWSAGTVELLTEPVAWSHPDRPVRAAVSAFGISGTNGHVIVEGPPDPVPTAELAEPVASHSLVWVVSARTSQSLRSQAARLLDYASTAEASDLAAVGQVLAGRARLMHRAVVVATDRDELLAGLAAVAGDTPHPAAVVGTAEDVSPVFVFPGQGTQWAGMAVELLDSHELFRDELRRCDEALAVHTGWSVMAVLREQAGAPALAGSAVVQPVLFAVMVSLAALWRSAGVEPSAVLGHSQGEIAAACVAGALSLEDAARTVALRSKALTRLRGTGGMLAVALGADQARQLMEPWQDRLWIAVHSSPTGVVLAGEVQAIEEFAAELGEAVRTRRIEVDYASHTPHIEKLRSELFDLLAGITPAAVDVRFCSSLTGSFLPTMELSTEYWYDNLRQPVRFRSAVAAFAEDAGSPLFIEVSPHPVLAGDLRDIIHVEDIPGAVCETLRRGAGNLRQFLLAAAQAYVLGATLDWKAVLGQAPNRRLDVPTYAFDRRRYWLDNGARVTAAAAGIGPAAHPLLNALVSEAGGGFLLTGQLSVDSAPWLADHEVDGVVLFPGAGLVELALAAATAAGCSELEELTLHAPLVLPGNGSADVQVRVDRAEAGRRALTLYSRSGSADWSHCASGAVLENSPAGSESADWASVWPPAGATALDVGKGYAELANRGYGYGPAFQGLVAAWQRGDELFGEVLAPDGIEATGFGIHPALLDAALHPLVLTAETEELRLPFVFRGVRLSAVGATALRVRLTSSGADSRIEAVDVFGAPVLRVESLRARTVSSDALRAGVAVGLTLQGIDWIDVAPAGLLHARWISLGEKLRGMDGVSSLAELAEYEVVPEFVVLSCPAGDLDSPATAARELTIRVLATVREWLAEQRFAGSRLIVLTGSADLAGAAVSGLVRSAAAEHPGRFGQIEADASALAHDSALSDGLPVVAGLMADGDWQLAVRGNRVLAPRLVALTSKGDAVSLAEGTVLVTGGTGGLGAIIAERLVSEHGVRRLELVSRRGPAADGVDELTERLQAAGAQVRVTACDVSNRASLAAVLAGIPVDRPLTGVVHAAGLLADAPVDRLTSDQVGAVFAPKADAAWNLHELTAETPLSAFVMFSSLAGVLGNAGQGNYAAANAFADALVAHRRERGLPGVSIAWGLWDVPTGLTGALSPTDVARLARAGVAPLSARQGVELFDQALRGPAPVVVAAAWDATGLRGRADAGTLAPVLRSLVRTPRRAAAQHTAATSEVRRSSDSEVAQRLAGLSEADAREALTDLVRAQVATVLGLPDTDSVSAGQAFSELGFDSLTVVELRNRLDAATGLRLPATLAFDYPTVKSLAQYLQRTLAPRAVPVEETLRANLDQLEQLLPEGDEAVRAKVIAILNSALLRLEATPSGPSDVHDQIRSASDDEIFAFIDNGL</sequence>
<dbReference type="PROSITE" id="PS50075">
    <property type="entry name" value="CARRIER"/>
    <property type="match status" value="1"/>
</dbReference>
<dbReference type="Pfam" id="PF00550">
    <property type="entry name" value="PP-binding"/>
    <property type="match status" value="1"/>
</dbReference>
<feature type="region of interest" description="C-terminal hotdog fold" evidence="9">
    <location>
        <begin position="1070"/>
        <end position="1203"/>
    </location>
</feature>
<feature type="domain" description="Ketosynthase family 3 (KS3)" evidence="12">
    <location>
        <begin position="40"/>
        <end position="467"/>
    </location>
</feature>
<feature type="coiled-coil region" evidence="10">
    <location>
        <begin position="11"/>
        <end position="38"/>
    </location>
</feature>
<feature type="active site" description="Proton donor; for dehydratase activity" evidence="9">
    <location>
        <position position="1129"/>
    </location>
</feature>
<dbReference type="Gene3D" id="3.30.70.3290">
    <property type="match status" value="1"/>
</dbReference>
<dbReference type="InterPro" id="IPR036736">
    <property type="entry name" value="ACP-like_sf"/>
</dbReference>
<keyword evidence="3" id="KW-0596">Phosphopantetheine</keyword>
<dbReference type="SUPFAM" id="SSF52151">
    <property type="entry name" value="FabD/lysophospholipase-like"/>
    <property type="match status" value="1"/>
</dbReference>
<keyword evidence="8" id="KW-0012">Acyltransferase</keyword>
<dbReference type="SMART" id="SM01294">
    <property type="entry name" value="PKS_PP_betabranch"/>
    <property type="match status" value="1"/>
</dbReference>
<name>A0ABU2JB42_9ACTN</name>
<feature type="domain" description="PKS/mFAS DH" evidence="13">
    <location>
        <begin position="936"/>
        <end position="1203"/>
    </location>
</feature>
<dbReference type="InterPro" id="IPR016036">
    <property type="entry name" value="Malonyl_transacylase_ACP-bd"/>
</dbReference>
<dbReference type="Pfam" id="PF21089">
    <property type="entry name" value="PKS_DH_N"/>
    <property type="match status" value="1"/>
</dbReference>
<evidence type="ECO:0000256" key="1">
    <source>
        <dbReference type="ARBA" id="ARBA00001957"/>
    </source>
</evidence>
<evidence type="ECO:0000256" key="2">
    <source>
        <dbReference type="ARBA" id="ARBA00004792"/>
    </source>
</evidence>
<dbReference type="InterPro" id="IPR006162">
    <property type="entry name" value="Ppantetheine_attach_site"/>
</dbReference>
<keyword evidence="7" id="KW-0511">Multifunctional enzyme</keyword>
<dbReference type="SMART" id="SM00825">
    <property type="entry name" value="PKS_KS"/>
    <property type="match status" value="1"/>
</dbReference>
<dbReference type="SMART" id="SM00822">
    <property type="entry name" value="PKS_KR"/>
    <property type="match status" value="1"/>
</dbReference>
<evidence type="ECO:0000256" key="5">
    <source>
        <dbReference type="ARBA" id="ARBA00022679"/>
    </source>
</evidence>
<protein>
    <submittedName>
        <fullName evidence="14">Type I polyketide synthase</fullName>
    </submittedName>
</protein>
<evidence type="ECO:0000313" key="15">
    <source>
        <dbReference type="Proteomes" id="UP001183176"/>
    </source>
</evidence>
<dbReference type="InterPro" id="IPR014031">
    <property type="entry name" value="Ketoacyl_synth_C"/>
</dbReference>
<evidence type="ECO:0000256" key="6">
    <source>
        <dbReference type="ARBA" id="ARBA00023194"/>
    </source>
</evidence>
<dbReference type="Proteomes" id="UP001183176">
    <property type="component" value="Unassembled WGS sequence"/>
</dbReference>
<dbReference type="PROSITE" id="PS00606">
    <property type="entry name" value="KS3_1"/>
    <property type="match status" value="1"/>
</dbReference>
<dbReference type="InterPro" id="IPR020807">
    <property type="entry name" value="PKS_DH"/>
</dbReference>
<dbReference type="InterPro" id="IPR032821">
    <property type="entry name" value="PKS_assoc"/>
</dbReference>
<dbReference type="Pfam" id="PF08990">
    <property type="entry name" value="Docking"/>
    <property type="match status" value="1"/>
</dbReference>
<dbReference type="InterPro" id="IPR042104">
    <property type="entry name" value="PKS_dehydratase_sf"/>
</dbReference>
<dbReference type="Pfam" id="PF00698">
    <property type="entry name" value="Acyl_transf_1"/>
    <property type="match status" value="1"/>
</dbReference>
<dbReference type="PROSITE" id="PS52019">
    <property type="entry name" value="PKS_MFAS_DH"/>
    <property type="match status" value="1"/>
</dbReference>
<dbReference type="Gene3D" id="1.10.1200.10">
    <property type="entry name" value="ACP-like"/>
    <property type="match status" value="1"/>
</dbReference>
<dbReference type="SUPFAM" id="SSF53901">
    <property type="entry name" value="Thiolase-like"/>
    <property type="match status" value="1"/>
</dbReference>
<reference evidence="15" key="1">
    <citation type="submission" date="2023-07" db="EMBL/GenBank/DDBJ databases">
        <title>30 novel species of actinomycetes from the DSMZ collection.</title>
        <authorList>
            <person name="Nouioui I."/>
        </authorList>
    </citation>
    <scope>NUCLEOTIDE SEQUENCE [LARGE SCALE GENOMIC DNA]</scope>
    <source>
        <strain evidence="15">DSM 44399</strain>
    </source>
</reference>
<evidence type="ECO:0000313" key="14">
    <source>
        <dbReference type="EMBL" id="MDT0261966.1"/>
    </source>
</evidence>
<dbReference type="Pfam" id="PF02801">
    <property type="entry name" value="Ketoacyl-synt_C"/>
    <property type="match status" value="1"/>
</dbReference>
<evidence type="ECO:0000259" key="12">
    <source>
        <dbReference type="PROSITE" id="PS52004"/>
    </source>
</evidence>
<dbReference type="InterPro" id="IPR049900">
    <property type="entry name" value="PKS_mFAS_DH"/>
</dbReference>
<dbReference type="Gene3D" id="3.40.366.10">
    <property type="entry name" value="Malonyl-Coenzyme A Acyl Carrier Protein, domain 2"/>
    <property type="match status" value="1"/>
</dbReference>
<evidence type="ECO:0000256" key="4">
    <source>
        <dbReference type="ARBA" id="ARBA00022553"/>
    </source>
</evidence>
<keyword evidence="10" id="KW-0175">Coiled coil</keyword>
<evidence type="ECO:0000259" key="11">
    <source>
        <dbReference type="PROSITE" id="PS50075"/>
    </source>
</evidence>
<dbReference type="Gene3D" id="3.40.47.10">
    <property type="match status" value="1"/>
</dbReference>
<dbReference type="InterPro" id="IPR014043">
    <property type="entry name" value="Acyl_transferase_dom"/>
</dbReference>
<dbReference type="SMART" id="SM00823">
    <property type="entry name" value="PKS_PP"/>
    <property type="match status" value="1"/>
</dbReference>
<keyword evidence="5" id="KW-0808">Transferase</keyword>
<evidence type="ECO:0000256" key="10">
    <source>
        <dbReference type="SAM" id="Coils"/>
    </source>
</evidence>
<dbReference type="Pfam" id="PF16197">
    <property type="entry name" value="KAsynt_C_assoc"/>
    <property type="match status" value="1"/>
</dbReference>
<dbReference type="Gene3D" id="3.10.129.110">
    <property type="entry name" value="Polyketide synthase dehydratase"/>
    <property type="match status" value="1"/>
</dbReference>
<dbReference type="Pfam" id="PF08659">
    <property type="entry name" value="KR"/>
    <property type="match status" value="1"/>
</dbReference>
<dbReference type="InterPro" id="IPR020841">
    <property type="entry name" value="PKS_Beta-ketoAc_synthase_dom"/>
</dbReference>
<dbReference type="InterPro" id="IPR050091">
    <property type="entry name" value="PKS_NRPS_Biosynth_Enz"/>
</dbReference>
<evidence type="ECO:0000256" key="7">
    <source>
        <dbReference type="ARBA" id="ARBA00023268"/>
    </source>
</evidence>
<dbReference type="InterPro" id="IPR036291">
    <property type="entry name" value="NAD(P)-bd_dom_sf"/>
</dbReference>
<feature type="region of interest" description="N-terminal hotdog fold" evidence="9">
    <location>
        <begin position="936"/>
        <end position="1055"/>
    </location>
</feature>
<dbReference type="EMBL" id="JAVREH010000012">
    <property type="protein sequence ID" value="MDT0261966.1"/>
    <property type="molecule type" value="Genomic_DNA"/>
</dbReference>
<dbReference type="InterPro" id="IPR016039">
    <property type="entry name" value="Thiolase-like"/>
</dbReference>
<evidence type="ECO:0000259" key="13">
    <source>
        <dbReference type="PROSITE" id="PS52019"/>
    </source>
</evidence>
<dbReference type="InterPro" id="IPR014030">
    <property type="entry name" value="Ketoacyl_synth_N"/>
</dbReference>
<dbReference type="RefSeq" id="WP_311423120.1">
    <property type="nucleotide sequence ID" value="NZ_JAVREH010000012.1"/>
</dbReference>
<dbReference type="InterPro" id="IPR020806">
    <property type="entry name" value="PKS_PP-bd"/>
</dbReference>
<dbReference type="PROSITE" id="PS00012">
    <property type="entry name" value="PHOSPHOPANTETHEINE"/>
    <property type="match status" value="1"/>
</dbReference>
<dbReference type="SUPFAM" id="SSF55048">
    <property type="entry name" value="Probable ACP-binding domain of malonyl-CoA ACP transacylase"/>
    <property type="match status" value="1"/>
</dbReference>
<evidence type="ECO:0000256" key="9">
    <source>
        <dbReference type="PROSITE-ProRule" id="PRU01363"/>
    </source>
</evidence>
<dbReference type="PANTHER" id="PTHR43775:SF51">
    <property type="entry name" value="INACTIVE PHENOLPHTHIOCEROL SYNTHESIS POLYKETIDE SYNTHASE TYPE I PKS1-RELATED"/>
    <property type="match status" value="1"/>
</dbReference>
<dbReference type="SUPFAM" id="SSF47336">
    <property type="entry name" value="ACP-like"/>
    <property type="match status" value="1"/>
</dbReference>
<dbReference type="PROSITE" id="PS52004">
    <property type="entry name" value="KS3_2"/>
    <property type="match status" value="1"/>
</dbReference>
<comment type="caution">
    <text evidence="14">The sequence shown here is derived from an EMBL/GenBank/DDBJ whole genome shotgun (WGS) entry which is preliminary data.</text>
</comment>
<dbReference type="InterPro" id="IPR018201">
    <property type="entry name" value="Ketoacyl_synth_AS"/>
</dbReference>
<accession>A0ABU2JB42</accession>
<evidence type="ECO:0000256" key="3">
    <source>
        <dbReference type="ARBA" id="ARBA00022450"/>
    </source>
</evidence>
<keyword evidence="15" id="KW-1185">Reference proteome</keyword>
<dbReference type="InterPro" id="IPR036299">
    <property type="entry name" value="Polyketide_synth_docking_sf"/>
</dbReference>
<dbReference type="Pfam" id="PF00109">
    <property type="entry name" value="ketoacyl-synt"/>
    <property type="match status" value="1"/>
</dbReference>
<dbReference type="InterPro" id="IPR013968">
    <property type="entry name" value="PKS_KR"/>
</dbReference>
<dbReference type="PANTHER" id="PTHR43775">
    <property type="entry name" value="FATTY ACID SYNTHASE"/>
    <property type="match status" value="1"/>
</dbReference>
<dbReference type="CDD" id="cd08956">
    <property type="entry name" value="KR_3_FAS_SDR_x"/>
    <property type="match status" value="1"/>
</dbReference>
<dbReference type="InterPro" id="IPR016035">
    <property type="entry name" value="Acyl_Trfase/lysoPLipase"/>
</dbReference>
<gene>
    <name evidence="14" type="ORF">RM423_11215</name>
</gene>
<keyword evidence="6" id="KW-0045">Antibiotic biosynthesis</keyword>
<dbReference type="SUPFAM" id="SSF51735">
    <property type="entry name" value="NAD(P)-binding Rossmann-fold domains"/>
    <property type="match status" value="2"/>
</dbReference>
<comment type="pathway">
    <text evidence="2">Antibiotic biosynthesis.</text>
</comment>
<proteinExistence type="predicted"/>
<dbReference type="Pfam" id="PF14765">
    <property type="entry name" value="PS-DH"/>
    <property type="match status" value="1"/>
</dbReference>
<feature type="domain" description="Carrier" evidence="11">
    <location>
        <begin position="1679"/>
        <end position="1754"/>
    </location>
</feature>
<keyword evidence="4" id="KW-0597">Phosphoprotein</keyword>
<dbReference type="SMART" id="SM00827">
    <property type="entry name" value="PKS_AT"/>
    <property type="match status" value="1"/>
</dbReference>
<dbReference type="SUPFAM" id="SSF101173">
    <property type="entry name" value="Docking domain B of the erythromycin polyketide synthase (DEBS)"/>
    <property type="match status" value="1"/>
</dbReference>
<dbReference type="InterPro" id="IPR015083">
    <property type="entry name" value="NorB/c/GfsB-D-like_docking"/>
</dbReference>
<evidence type="ECO:0000256" key="8">
    <source>
        <dbReference type="ARBA" id="ARBA00023315"/>
    </source>
</evidence>
<dbReference type="SMART" id="SM00826">
    <property type="entry name" value="PKS_DH"/>
    <property type="match status" value="1"/>
</dbReference>
<dbReference type="InterPro" id="IPR049552">
    <property type="entry name" value="PKS_DH_N"/>
</dbReference>
<dbReference type="CDD" id="cd00833">
    <property type="entry name" value="PKS"/>
    <property type="match status" value="1"/>
</dbReference>
<feature type="active site" description="Proton acceptor; for dehydratase activity" evidence="9">
    <location>
        <position position="967"/>
    </location>
</feature>
<organism evidence="14 15">
    <name type="scientific">Jatrophihabitans lederbergiae</name>
    <dbReference type="NCBI Taxonomy" id="3075547"/>
    <lineage>
        <taxon>Bacteria</taxon>
        <taxon>Bacillati</taxon>
        <taxon>Actinomycetota</taxon>
        <taxon>Actinomycetes</taxon>
        <taxon>Jatrophihabitantales</taxon>
        <taxon>Jatrophihabitantaceae</taxon>
        <taxon>Jatrophihabitans</taxon>
    </lineage>
</organism>
<dbReference type="Gene3D" id="3.40.50.720">
    <property type="entry name" value="NAD(P)-binding Rossmann-like Domain"/>
    <property type="match status" value="1"/>
</dbReference>
<dbReference type="InterPro" id="IPR001227">
    <property type="entry name" value="Ac_transferase_dom_sf"/>
</dbReference>
<dbReference type="InterPro" id="IPR009081">
    <property type="entry name" value="PP-bd_ACP"/>
</dbReference>
<comment type="cofactor">
    <cofactor evidence="1">
        <name>pantetheine 4'-phosphate</name>
        <dbReference type="ChEBI" id="CHEBI:47942"/>
    </cofactor>
</comment>
<dbReference type="InterPro" id="IPR057326">
    <property type="entry name" value="KR_dom"/>
</dbReference>